<gene>
    <name evidence="2" type="ORF">RB2654_14940</name>
</gene>
<name>A3VH37_9RHOB</name>
<accession>A3VH37</accession>
<feature type="compositionally biased region" description="Polar residues" evidence="1">
    <location>
        <begin position="1"/>
        <end position="11"/>
    </location>
</feature>
<evidence type="ECO:0000313" key="2">
    <source>
        <dbReference type="EMBL" id="EAQ12592.1"/>
    </source>
</evidence>
<comment type="caution">
    <text evidence="2">The sequence shown here is derived from an EMBL/GenBank/DDBJ whole genome shotgun (WGS) entry which is preliminary data.</text>
</comment>
<dbReference type="Proteomes" id="UP000002931">
    <property type="component" value="Unassembled WGS sequence"/>
</dbReference>
<sequence length="20" mass="2095">MTSRSTATPSVVLQVFEGGQ</sequence>
<reference evidence="2 3" key="1">
    <citation type="journal article" date="2010" name="J. Bacteriol.">
        <title>Genome sequences of Pelagibaca bermudensis HTCC2601T and Maritimibacter alkaliphilus HTCC2654T, the type strains of two marine Roseobacter genera.</title>
        <authorList>
            <person name="Thrash J.C."/>
            <person name="Cho J.C."/>
            <person name="Ferriera S."/>
            <person name="Johnson J."/>
            <person name="Vergin K.L."/>
            <person name="Giovannoni S.J."/>
        </authorList>
    </citation>
    <scope>NUCLEOTIDE SEQUENCE [LARGE SCALE GENOMIC DNA]</scope>
    <source>
        <strain evidence="2 3">HTCC2654</strain>
    </source>
</reference>
<protein>
    <submittedName>
        <fullName evidence="2">Uncharacterized protein</fullName>
    </submittedName>
</protein>
<proteinExistence type="predicted"/>
<keyword evidence="3" id="KW-1185">Reference proteome</keyword>
<evidence type="ECO:0000256" key="1">
    <source>
        <dbReference type="SAM" id="MobiDB-lite"/>
    </source>
</evidence>
<dbReference type="HOGENOM" id="CLU_3428253_0_0_5"/>
<evidence type="ECO:0000313" key="3">
    <source>
        <dbReference type="Proteomes" id="UP000002931"/>
    </source>
</evidence>
<feature type="region of interest" description="Disordered" evidence="1">
    <location>
        <begin position="1"/>
        <end position="20"/>
    </location>
</feature>
<organism evidence="2 3">
    <name type="scientific">Maritimibacter alkaliphilus HTCC2654</name>
    <dbReference type="NCBI Taxonomy" id="314271"/>
    <lineage>
        <taxon>Bacteria</taxon>
        <taxon>Pseudomonadati</taxon>
        <taxon>Pseudomonadota</taxon>
        <taxon>Alphaproteobacteria</taxon>
        <taxon>Rhodobacterales</taxon>
        <taxon>Roseobacteraceae</taxon>
        <taxon>Maritimibacter</taxon>
    </lineage>
</organism>
<dbReference type="EMBL" id="AAMT01000008">
    <property type="protein sequence ID" value="EAQ12592.1"/>
    <property type="molecule type" value="Genomic_DNA"/>
</dbReference>
<dbReference type="AlphaFoldDB" id="A3VH37"/>